<dbReference type="SMART" id="SM00028">
    <property type="entry name" value="TPR"/>
    <property type="match status" value="4"/>
</dbReference>
<evidence type="ECO:0000313" key="4">
    <source>
        <dbReference type="EMBL" id="TNJ41913.1"/>
    </source>
</evidence>
<dbReference type="InterPro" id="IPR036890">
    <property type="entry name" value="HATPase_C_sf"/>
</dbReference>
<sequence>MPRVIKHIVSVLFLCHALLVEGQVGNRLSRQDERFEVHGSVIESDSRAPIPNVNIEVSEGGYTTTDSFGEFRIKVKIGDELIIRHIDFETVYYTIRNNDRIRVEVEPDTDKSSKSPQLKEVSYTDETPFKSLIDSAQVYLKKDAKKSIQFVGDALTESKSVKENSEVYEVLGDIHFYWKQYDLAASNYRISLQSQESNVVKLKLARAYRQNKNYQESLTIYHNIAKRNLSPGQHIELYEGIGDINVQIKKFKEALNAYNLGLNKAKKHLVKPKITDLNSKIAQVYKEEGKVEQAEAYFEKSMQLANTENKKRAVQEKAKVAEFRNETNNFSGEIELRKEVLNELDDIEEDAVLDNESSLTSQKQNYKIGKAYASQSDFNNAIPYLEKSIEEADKKSDLIVQKDATRKLSEVYRDAGQFDKALAAYQDYVELVDKLYIKREQEISQASRLSKDIINKQNRILSLESDRELSQSKYQLSVEQTKRQKLVIYSLIGGVVLLLVAGVFMFKYIKQQRLANNLLALKSLRSQMNPHFIFNALNSVNSFIAMNDERTANKYLTDFSLLMRAVLENSEQDFIPLENELELLKLYVQLEHFRFKDKFDYQIHVDDSIAINDFVIPPMLLQPYIENAVWHGLRYKKQKGILKIAIAQKTTDEIQITISDDGIGRAKSKSLKSEHQKKQNSRGMGNIKKRVSILNNMYKDKVRVLITDLSTHEDVGTKVEVTLKKN</sequence>
<feature type="domain" description="Signal transduction histidine kinase internal region" evidence="3">
    <location>
        <begin position="521"/>
        <end position="599"/>
    </location>
</feature>
<name>A0A5C4SGP0_9FLAO</name>
<dbReference type="PROSITE" id="PS50005">
    <property type="entry name" value="TPR"/>
    <property type="match status" value="1"/>
</dbReference>
<dbReference type="SUPFAM" id="SSF49464">
    <property type="entry name" value="Carboxypeptidase regulatory domain-like"/>
    <property type="match status" value="1"/>
</dbReference>
<dbReference type="InterPro" id="IPR010559">
    <property type="entry name" value="Sig_transdc_His_kin_internal"/>
</dbReference>
<dbReference type="GO" id="GO:0016020">
    <property type="term" value="C:membrane"/>
    <property type="evidence" value="ECO:0007669"/>
    <property type="project" value="InterPro"/>
</dbReference>
<dbReference type="Pfam" id="PF13432">
    <property type="entry name" value="TPR_16"/>
    <property type="match status" value="1"/>
</dbReference>
<evidence type="ECO:0000256" key="1">
    <source>
        <dbReference type="PROSITE-ProRule" id="PRU00339"/>
    </source>
</evidence>
<feature type="transmembrane region" description="Helical" evidence="2">
    <location>
        <begin position="486"/>
        <end position="506"/>
    </location>
</feature>
<keyword evidence="2" id="KW-0812">Transmembrane</keyword>
<reference evidence="4 5" key="1">
    <citation type="submission" date="2019-05" db="EMBL/GenBank/DDBJ databases">
        <title>Tamlana fucoidanivorans sp. nov., isolated from the surface of algae collected from Fujian province in China.</title>
        <authorList>
            <person name="Li J."/>
        </authorList>
    </citation>
    <scope>NUCLEOTIDE SEQUENCE [LARGE SCALE GENOMIC DNA]</scope>
    <source>
        <strain evidence="4 5">CW2-9</strain>
    </source>
</reference>
<dbReference type="Gene3D" id="3.30.565.10">
    <property type="entry name" value="Histidine kinase-like ATPase, C-terminal domain"/>
    <property type="match status" value="1"/>
</dbReference>
<dbReference type="Proteomes" id="UP000308713">
    <property type="component" value="Unassembled WGS sequence"/>
</dbReference>
<proteinExistence type="predicted"/>
<protein>
    <submittedName>
        <fullName evidence="4">Tetratricopeptide repeat protein</fullName>
    </submittedName>
</protein>
<dbReference type="GO" id="GO:0000155">
    <property type="term" value="F:phosphorelay sensor kinase activity"/>
    <property type="evidence" value="ECO:0007669"/>
    <property type="project" value="InterPro"/>
</dbReference>
<evidence type="ECO:0000313" key="5">
    <source>
        <dbReference type="Proteomes" id="UP000308713"/>
    </source>
</evidence>
<keyword evidence="5" id="KW-1185">Reference proteome</keyword>
<gene>
    <name evidence="4" type="ORF">FGF67_15250</name>
</gene>
<dbReference type="RefSeq" id="WP_139698623.1">
    <property type="nucleotide sequence ID" value="NZ_CP074074.1"/>
</dbReference>
<keyword evidence="2" id="KW-0472">Membrane</keyword>
<keyword evidence="1" id="KW-0802">TPR repeat</keyword>
<dbReference type="Pfam" id="PF06580">
    <property type="entry name" value="His_kinase"/>
    <property type="match status" value="1"/>
</dbReference>
<dbReference type="SUPFAM" id="SSF81901">
    <property type="entry name" value="HCP-like"/>
    <property type="match status" value="1"/>
</dbReference>
<dbReference type="InterPro" id="IPR011990">
    <property type="entry name" value="TPR-like_helical_dom_sf"/>
</dbReference>
<feature type="repeat" description="TPR" evidence="1">
    <location>
        <begin position="275"/>
        <end position="308"/>
    </location>
</feature>
<evidence type="ECO:0000256" key="2">
    <source>
        <dbReference type="SAM" id="Phobius"/>
    </source>
</evidence>
<evidence type="ECO:0000259" key="3">
    <source>
        <dbReference type="Pfam" id="PF06580"/>
    </source>
</evidence>
<dbReference type="Pfam" id="PF13181">
    <property type="entry name" value="TPR_8"/>
    <property type="match status" value="1"/>
</dbReference>
<dbReference type="SUPFAM" id="SSF48452">
    <property type="entry name" value="TPR-like"/>
    <property type="match status" value="1"/>
</dbReference>
<dbReference type="AlphaFoldDB" id="A0A5C4SGP0"/>
<comment type="caution">
    <text evidence="4">The sequence shown here is derived from an EMBL/GenBank/DDBJ whole genome shotgun (WGS) entry which is preliminary data.</text>
</comment>
<dbReference type="SUPFAM" id="SSF55874">
    <property type="entry name" value="ATPase domain of HSP90 chaperone/DNA topoisomerase II/histidine kinase"/>
    <property type="match status" value="1"/>
</dbReference>
<keyword evidence="2" id="KW-1133">Transmembrane helix</keyword>
<dbReference type="EMBL" id="VDCS01000016">
    <property type="protein sequence ID" value="TNJ41913.1"/>
    <property type="molecule type" value="Genomic_DNA"/>
</dbReference>
<dbReference type="InterPro" id="IPR008969">
    <property type="entry name" value="CarboxyPept-like_regulatory"/>
</dbReference>
<dbReference type="InterPro" id="IPR019734">
    <property type="entry name" value="TPR_rpt"/>
</dbReference>
<dbReference type="Gene3D" id="1.25.40.10">
    <property type="entry name" value="Tetratricopeptide repeat domain"/>
    <property type="match status" value="2"/>
</dbReference>
<dbReference type="InterPro" id="IPR050640">
    <property type="entry name" value="Bact_2-comp_sensor_kinase"/>
</dbReference>
<dbReference type="PANTHER" id="PTHR34220:SF7">
    <property type="entry name" value="SENSOR HISTIDINE KINASE YPDA"/>
    <property type="match status" value="1"/>
</dbReference>
<dbReference type="PANTHER" id="PTHR34220">
    <property type="entry name" value="SENSOR HISTIDINE KINASE YPDA"/>
    <property type="match status" value="1"/>
</dbReference>
<organism evidence="4 5">
    <name type="scientific">Allotamlana fucoidanivorans</name>
    <dbReference type="NCBI Taxonomy" id="2583814"/>
    <lineage>
        <taxon>Bacteria</taxon>
        <taxon>Pseudomonadati</taxon>
        <taxon>Bacteroidota</taxon>
        <taxon>Flavobacteriia</taxon>
        <taxon>Flavobacteriales</taxon>
        <taxon>Flavobacteriaceae</taxon>
        <taxon>Allotamlana</taxon>
    </lineage>
</organism>
<dbReference type="OrthoDB" id="6190788at2"/>
<accession>A0A5C4SGP0</accession>